<dbReference type="SUPFAM" id="SSF54106">
    <property type="entry name" value="LysM domain"/>
    <property type="match status" value="1"/>
</dbReference>
<comment type="caution">
    <text evidence="3">The sequence shown here is derived from an EMBL/GenBank/DDBJ whole genome shotgun (WGS) entry which is preliminary data.</text>
</comment>
<reference evidence="3" key="1">
    <citation type="submission" date="2020-08" db="EMBL/GenBank/DDBJ databases">
        <title>Genome public.</title>
        <authorList>
            <person name="Liu C."/>
            <person name="Sun Q."/>
        </authorList>
    </citation>
    <scope>NUCLEOTIDE SEQUENCE</scope>
    <source>
        <strain evidence="3">NSJ-32</strain>
    </source>
</reference>
<evidence type="ECO:0000313" key="4">
    <source>
        <dbReference type="Proteomes" id="UP000657006"/>
    </source>
</evidence>
<gene>
    <name evidence="3" type="ORF">H8730_06445</name>
</gene>
<keyword evidence="1" id="KW-0472">Membrane</keyword>
<keyword evidence="1" id="KW-0812">Transmembrane</keyword>
<dbReference type="RefSeq" id="WP_177720170.1">
    <property type="nucleotide sequence ID" value="NZ_JACRSQ010000007.1"/>
</dbReference>
<dbReference type="InterPro" id="IPR036779">
    <property type="entry name" value="LysM_dom_sf"/>
</dbReference>
<accession>A0A926DSG6</accession>
<keyword evidence="1" id="KW-1133">Transmembrane helix</keyword>
<dbReference type="InterPro" id="IPR018392">
    <property type="entry name" value="LysM"/>
</dbReference>
<evidence type="ECO:0000256" key="1">
    <source>
        <dbReference type="SAM" id="Phobius"/>
    </source>
</evidence>
<organism evidence="3 4">
    <name type="scientific">Bianquea renquensis</name>
    <dbReference type="NCBI Taxonomy" id="2763661"/>
    <lineage>
        <taxon>Bacteria</taxon>
        <taxon>Bacillati</taxon>
        <taxon>Bacillota</taxon>
        <taxon>Clostridia</taxon>
        <taxon>Eubacteriales</taxon>
        <taxon>Bianqueaceae</taxon>
        <taxon>Bianquea</taxon>
    </lineage>
</organism>
<evidence type="ECO:0000313" key="3">
    <source>
        <dbReference type="EMBL" id="MBC8543178.1"/>
    </source>
</evidence>
<keyword evidence="4" id="KW-1185">Reference proteome</keyword>
<feature type="domain" description="LysM" evidence="2">
    <location>
        <begin position="61"/>
        <end position="111"/>
    </location>
</feature>
<evidence type="ECO:0000259" key="2">
    <source>
        <dbReference type="PROSITE" id="PS51782"/>
    </source>
</evidence>
<dbReference type="AlphaFoldDB" id="A0A926DSG6"/>
<sequence>MTTYQATHVTARTAPKKKLLARYRRLLVILSALVIILLSLLIAQGIHYSARAEELNVKTYQSVTISEGECLWTIAQQYKAEGMDVRRYVGEIKRINQLSSDTIVSGQSLILPIYSVSNE</sequence>
<name>A0A926DSG6_9FIRM</name>
<dbReference type="SMART" id="SM00257">
    <property type="entry name" value="LysM"/>
    <property type="match status" value="1"/>
</dbReference>
<protein>
    <submittedName>
        <fullName evidence="3">LysM peptidoglycan-binding domain-containing protein</fullName>
    </submittedName>
</protein>
<dbReference type="PROSITE" id="PS51782">
    <property type="entry name" value="LYSM"/>
    <property type="match status" value="1"/>
</dbReference>
<dbReference type="Gene3D" id="3.10.350.10">
    <property type="entry name" value="LysM domain"/>
    <property type="match status" value="1"/>
</dbReference>
<dbReference type="EMBL" id="JACRSQ010000007">
    <property type="protein sequence ID" value="MBC8543178.1"/>
    <property type="molecule type" value="Genomic_DNA"/>
</dbReference>
<proteinExistence type="predicted"/>
<feature type="transmembrane region" description="Helical" evidence="1">
    <location>
        <begin position="26"/>
        <end position="46"/>
    </location>
</feature>
<dbReference type="Proteomes" id="UP000657006">
    <property type="component" value="Unassembled WGS sequence"/>
</dbReference>
<dbReference type="Pfam" id="PF01476">
    <property type="entry name" value="LysM"/>
    <property type="match status" value="1"/>
</dbReference>